<evidence type="ECO:0000313" key="1">
    <source>
        <dbReference type="EMBL" id="DAD47287.1"/>
    </source>
</evidence>
<name>A0A822ZQX2_NELNU</name>
<sequence>MALDQNNAQMAISKSLGSNSLSSARSAPSRVGDNLELALVHQLLVQYCEENFIAPLGYKAIEGIPVQAVIWVIGAVVKFAEAIIRDGWLPPFELPSIVIGPTLNTLATVMSEIMNLPFDQISWFVLAQWLRTSGSFFSIQKEWAK</sequence>
<keyword evidence="2" id="KW-1185">Reference proteome</keyword>
<gene>
    <name evidence="1" type="ORF">HUJ06_017224</name>
</gene>
<dbReference type="Proteomes" id="UP000607653">
    <property type="component" value="Unassembled WGS sequence"/>
</dbReference>
<proteinExistence type="predicted"/>
<evidence type="ECO:0000313" key="2">
    <source>
        <dbReference type="Proteomes" id="UP000607653"/>
    </source>
</evidence>
<accession>A0A822ZQX2</accession>
<comment type="caution">
    <text evidence="1">The sequence shown here is derived from an EMBL/GenBank/DDBJ whole genome shotgun (WGS) entry which is preliminary data.</text>
</comment>
<reference evidence="1 2" key="1">
    <citation type="journal article" date="2020" name="Mol. Biol. Evol.">
        <title>Distinct Expression and Methylation Patterns for Genes with Different Fates following a Single Whole-Genome Duplication in Flowering Plants.</title>
        <authorList>
            <person name="Shi T."/>
            <person name="Rahmani R.S."/>
            <person name="Gugger P.F."/>
            <person name="Wang M."/>
            <person name="Li H."/>
            <person name="Zhang Y."/>
            <person name="Li Z."/>
            <person name="Wang Q."/>
            <person name="Van de Peer Y."/>
            <person name="Marchal K."/>
            <person name="Chen J."/>
        </authorList>
    </citation>
    <scope>NUCLEOTIDE SEQUENCE [LARGE SCALE GENOMIC DNA]</scope>
    <source>
        <tissue evidence="1">Leaf</tissue>
    </source>
</reference>
<dbReference type="EMBL" id="DUZY01000008">
    <property type="protein sequence ID" value="DAD47287.1"/>
    <property type="molecule type" value="Genomic_DNA"/>
</dbReference>
<dbReference type="AlphaFoldDB" id="A0A822ZQX2"/>
<organism evidence="1 2">
    <name type="scientific">Nelumbo nucifera</name>
    <name type="common">Sacred lotus</name>
    <dbReference type="NCBI Taxonomy" id="4432"/>
    <lineage>
        <taxon>Eukaryota</taxon>
        <taxon>Viridiplantae</taxon>
        <taxon>Streptophyta</taxon>
        <taxon>Embryophyta</taxon>
        <taxon>Tracheophyta</taxon>
        <taxon>Spermatophyta</taxon>
        <taxon>Magnoliopsida</taxon>
        <taxon>Proteales</taxon>
        <taxon>Nelumbonaceae</taxon>
        <taxon>Nelumbo</taxon>
    </lineage>
</organism>
<protein>
    <submittedName>
        <fullName evidence="1">Uncharacterized protein</fullName>
    </submittedName>
</protein>